<feature type="signal peptide" evidence="1">
    <location>
        <begin position="1"/>
        <end position="19"/>
    </location>
</feature>
<protein>
    <submittedName>
        <fullName evidence="2">Uncharacterized protein</fullName>
    </submittedName>
</protein>
<gene>
    <name evidence="2" type="primary">NCL1_24657</name>
    <name evidence="2" type="ORF">TNIN_26371</name>
</gene>
<dbReference type="Proteomes" id="UP000886998">
    <property type="component" value="Unassembled WGS sequence"/>
</dbReference>
<dbReference type="EMBL" id="BMAV01024389">
    <property type="protein sequence ID" value="GFS32815.1"/>
    <property type="molecule type" value="Genomic_DNA"/>
</dbReference>
<accession>A0A8X6K9A2</accession>
<reference evidence="2" key="1">
    <citation type="submission" date="2020-08" db="EMBL/GenBank/DDBJ databases">
        <title>Multicomponent nature underlies the extraordinary mechanical properties of spider dragline silk.</title>
        <authorList>
            <person name="Kono N."/>
            <person name="Nakamura H."/>
            <person name="Mori M."/>
            <person name="Yoshida Y."/>
            <person name="Ohtoshi R."/>
            <person name="Malay A.D."/>
            <person name="Moran D.A.P."/>
            <person name="Tomita M."/>
            <person name="Numata K."/>
            <person name="Arakawa K."/>
        </authorList>
    </citation>
    <scope>NUCLEOTIDE SEQUENCE</scope>
</reference>
<comment type="caution">
    <text evidence="2">The sequence shown here is derived from an EMBL/GenBank/DDBJ whole genome shotgun (WGS) entry which is preliminary data.</text>
</comment>
<keyword evidence="1" id="KW-0732">Signal</keyword>
<dbReference type="AlphaFoldDB" id="A0A8X6K9A2"/>
<feature type="chain" id="PRO_5036475857" evidence="1">
    <location>
        <begin position="20"/>
        <end position="88"/>
    </location>
</feature>
<name>A0A8X6K9A2_9ARAC</name>
<proteinExistence type="predicted"/>
<evidence type="ECO:0000313" key="2">
    <source>
        <dbReference type="EMBL" id="GFS32815.1"/>
    </source>
</evidence>
<evidence type="ECO:0000313" key="3">
    <source>
        <dbReference type="Proteomes" id="UP000886998"/>
    </source>
</evidence>
<keyword evidence="3" id="KW-1185">Reference proteome</keyword>
<sequence length="88" mass="9579">MYKVICLVVLLGLLCVASAQWLASGGVKDYAGNYYDFTTGQVASSATGKVYNTGAWPLPYARAVVWNRRGYSESCVNPNGVFEDDEET</sequence>
<organism evidence="2 3">
    <name type="scientific">Trichonephila inaurata madagascariensis</name>
    <dbReference type="NCBI Taxonomy" id="2747483"/>
    <lineage>
        <taxon>Eukaryota</taxon>
        <taxon>Metazoa</taxon>
        <taxon>Ecdysozoa</taxon>
        <taxon>Arthropoda</taxon>
        <taxon>Chelicerata</taxon>
        <taxon>Arachnida</taxon>
        <taxon>Araneae</taxon>
        <taxon>Araneomorphae</taxon>
        <taxon>Entelegynae</taxon>
        <taxon>Araneoidea</taxon>
        <taxon>Nephilidae</taxon>
        <taxon>Trichonephila</taxon>
        <taxon>Trichonephila inaurata</taxon>
    </lineage>
</organism>
<evidence type="ECO:0000256" key="1">
    <source>
        <dbReference type="SAM" id="SignalP"/>
    </source>
</evidence>
<dbReference type="OrthoDB" id="6431943at2759"/>